<accession>A0A327YUT2</accession>
<dbReference type="PANTHER" id="PTHR40057:SF1">
    <property type="entry name" value="SLR1162 PROTEIN"/>
    <property type="match status" value="1"/>
</dbReference>
<dbReference type="PANTHER" id="PTHR40057">
    <property type="entry name" value="SLR1162 PROTEIN"/>
    <property type="match status" value="1"/>
</dbReference>
<keyword evidence="1" id="KW-0472">Membrane</keyword>
<keyword evidence="3" id="KW-1185">Reference proteome</keyword>
<proteinExistence type="predicted"/>
<dbReference type="InterPro" id="IPR038762">
    <property type="entry name" value="ABM_predict"/>
</dbReference>
<keyword evidence="1" id="KW-0812">Transmembrane</keyword>
<dbReference type="RefSeq" id="WP_111566109.1">
    <property type="nucleotide sequence ID" value="NZ_QLMI01000002.1"/>
</dbReference>
<evidence type="ECO:0000313" key="2">
    <source>
        <dbReference type="EMBL" id="RAK24311.1"/>
    </source>
</evidence>
<gene>
    <name evidence="2" type="ORF">B0I03_102166</name>
</gene>
<feature type="transmembrane region" description="Helical" evidence="1">
    <location>
        <begin position="41"/>
        <end position="60"/>
    </location>
</feature>
<dbReference type="Proteomes" id="UP000249620">
    <property type="component" value="Unassembled WGS sequence"/>
</dbReference>
<sequence>MNQSPKWKFAIMVWLAIYPAITLLTYLIGDYIKNLPLPLKTLIMTGILVPLMIFVLLPILRKVMGNWLNK</sequence>
<reference evidence="2 3" key="1">
    <citation type="submission" date="2018-06" db="EMBL/GenBank/DDBJ databases">
        <title>Genomic Encyclopedia of Type Strains, Phase III (KMG-III): the genomes of soil and plant-associated and newly described type strains.</title>
        <authorList>
            <person name="Whitman W."/>
        </authorList>
    </citation>
    <scope>NUCLEOTIDE SEQUENCE [LARGE SCALE GENOMIC DNA]</scope>
    <source>
        <strain evidence="2 3">CGMCC 1.12398</strain>
    </source>
</reference>
<dbReference type="AlphaFoldDB" id="A0A327YUT2"/>
<comment type="caution">
    <text evidence="2">The sequence shown here is derived from an EMBL/GenBank/DDBJ whole genome shotgun (WGS) entry which is preliminary data.</text>
</comment>
<keyword evidence="1" id="KW-1133">Transmembrane helix</keyword>
<organism evidence="2 3">
    <name type="scientific">Flavobacterium aquaticum</name>
    <dbReference type="NCBI Taxonomy" id="1236486"/>
    <lineage>
        <taxon>Bacteria</taxon>
        <taxon>Pseudomonadati</taxon>
        <taxon>Bacteroidota</taxon>
        <taxon>Flavobacteriia</taxon>
        <taxon>Flavobacteriales</taxon>
        <taxon>Flavobacteriaceae</taxon>
        <taxon>Flavobacterium</taxon>
    </lineage>
</organism>
<evidence type="ECO:0000256" key="1">
    <source>
        <dbReference type="SAM" id="Phobius"/>
    </source>
</evidence>
<dbReference type="EMBL" id="QLMI01000002">
    <property type="protein sequence ID" value="RAK24311.1"/>
    <property type="molecule type" value="Genomic_DNA"/>
</dbReference>
<protein>
    <submittedName>
        <fullName evidence="2">Uncharacterized protein</fullName>
    </submittedName>
</protein>
<dbReference type="OrthoDB" id="772949at2"/>
<name>A0A327YUT2_9FLAO</name>
<evidence type="ECO:0000313" key="3">
    <source>
        <dbReference type="Proteomes" id="UP000249620"/>
    </source>
</evidence>
<feature type="transmembrane region" description="Helical" evidence="1">
    <location>
        <begin position="9"/>
        <end position="29"/>
    </location>
</feature>